<protein>
    <submittedName>
        <fullName evidence="1">Uncharacterized protein</fullName>
    </submittedName>
</protein>
<dbReference type="AlphaFoldDB" id="A0A5K3G7J4"/>
<sequence length="193" mass="21768">MVFEWLARLGTFHHKLAQVKGQLLRPQACFGRKRDVCQLNFLFIVKSESHNSLLFHDSPSNRPVVAECSETWLLKPRNKLTSLVGVVVSVPDLIAPLSPDDGFASGQHLRKHGVLIDYGNARYCLGLVHFDFPLFYAQTLVDAPNPPTTRLRRAPSNDQQVGRNLAPRENELTSFESDLPPFFPIPFASIRCF</sequence>
<proteinExistence type="predicted"/>
<reference evidence="1" key="1">
    <citation type="submission" date="2019-11" db="UniProtKB">
        <authorList>
            <consortium name="WormBaseParasite"/>
        </authorList>
    </citation>
    <scope>IDENTIFICATION</scope>
</reference>
<dbReference type="WBParaSite" id="MCU_014517-RA">
    <property type="protein sequence ID" value="MCU_014517-RA"/>
    <property type="gene ID" value="MCU_014517"/>
</dbReference>
<organism evidence="1">
    <name type="scientific">Mesocestoides corti</name>
    <name type="common">Flatworm</name>
    <dbReference type="NCBI Taxonomy" id="53468"/>
    <lineage>
        <taxon>Eukaryota</taxon>
        <taxon>Metazoa</taxon>
        <taxon>Spiralia</taxon>
        <taxon>Lophotrochozoa</taxon>
        <taxon>Platyhelminthes</taxon>
        <taxon>Cestoda</taxon>
        <taxon>Eucestoda</taxon>
        <taxon>Cyclophyllidea</taxon>
        <taxon>Mesocestoididae</taxon>
        <taxon>Mesocestoides</taxon>
    </lineage>
</organism>
<accession>A0A5K3G7J4</accession>
<name>A0A5K3G7J4_MESCO</name>
<evidence type="ECO:0000313" key="1">
    <source>
        <dbReference type="WBParaSite" id="MCU_014517-RA"/>
    </source>
</evidence>